<evidence type="ECO:0000313" key="2">
    <source>
        <dbReference type="EMBL" id="KST69041.1"/>
    </source>
</evidence>
<comment type="caution">
    <text evidence="2">The sequence shown here is derived from an EMBL/GenBank/DDBJ whole genome shotgun (WGS) entry which is preliminary data.</text>
</comment>
<gene>
    <name evidence="2" type="ORF">BC008_02970</name>
</gene>
<dbReference type="Proteomes" id="UP000053372">
    <property type="component" value="Unassembled WGS sequence"/>
</dbReference>
<dbReference type="EMBL" id="LMTZ01000036">
    <property type="protein sequence ID" value="KST69041.1"/>
    <property type="molecule type" value="Genomic_DNA"/>
</dbReference>
<evidence type="ECO:0000313" key="3">
    <source>
        <dbReference type="Proteomes" id="UP000053372"/>
    </source>
</evidence>
<keyword evidence="2" id="KW-0808">Transferase</keyword>
<dbReference type="InterPro" id="IPR057727">
    <property type="entry name" value="WCX_dom"/>
</dbReference>
<organism evidence="2 3">
    <name type="scientific">Mastigocoleus testarum BC008</name>
    <dbReference type="NCBI Taxonomy" id="371196"/>
    <lineage>
        <taxon>Bacteria</taxon>
        <taxon>Bacillati</taxon>
        <taxon>Cyanobacteriota</taxon>
        <taxon>Cyanophyceae</taxon>
        <taxon>Nostocales</taxon>
        <taxon>Hapalosiphonaceae</taxon>
        <taxon>Mastigocoleus</taxon>
    </lineage>
</organism>
<dbReference type="Pfam" id="PF25583">
    <property type="entry name" value="WCX"/>
    <property type="match status" value="1"/>
</dbReference>
<dbReference type="InterPro" id="IPR027417">
    <property type="entry name" value="P-loop_NTPase"/>
</dbReference>
<dbReference type="Pfam" id="PF13671">
    <property type="entry name" value="AAA_33"/>
    <property type="match status" value="1"/>
</dbReference>
<feature type="domain" description="WCX" evidence="1">
    <location>
        <begin position="711"/>
        <end position="742"/>
    </location>
</feature>
<proteinExistence type="predicted"/>
<evidence type="ECO:0000259" key="1">
    <source>
        <dbReference type="Pfam" id="PF25583"/>
    </source>
</evidence>
<keyword evidence="2" id="KW-0418">Kinase</keyword>
<keyword evidence="3" id="KW-1185">Reference proteome</keyword>
<dbReference type="RefSeq" id="WP_027846807.1">
    <property type="nucleotide sequence ID" value="NZ_LMTZ01000036.1"/>
</dbReference>
<sequence length="748" mass="85194">MSQESFKESHQKTKKPIIHFLVGLPASGKSTFAQLIAQAENCEIISTDDIRAELYGNATIQGDWHSIETEAINGIVNKLTNSKNVIYDATNFKRSFRIDFLQKVTKKVKSKKVKVKNNKIELERTGDRDLTANFDFYCIAWYLNTPLETCIAWNQKRVRQVPEAVIKNMYAVLKDFPPVTGEGFAKVRTIDVTSNKMSPEFVIKQINQQVEVLERSIINSQNRNANITPHQYSKLADFDRLMHLISLIIKYPGIGNLHHTNPQLLENILGHQPKFNNNVQEITAIVAKKHGAVCGCEQAIAHDLEYLTEVGIISGGDKSNIELLNIKISNTESDTPISREEKKPQPLSLQTKVFFHSYSDQEVFQRLISTIKVIVNQPFLQDFGKGSMKTLAQALEQAGGIYNAESGLPMLRKDIENILKPYQIIPSFPMRHGYFAGTGIFSQQELIKLFDILQSQAKSLDDPLVLDFYNTFKERMLQTKLIDSKENIYPIRSIANHSIVDEKHLHETSLLKKLPYLESAIVKGELLELNTFSGSPKYESDANSFITVYPLQIVFHNLAWYLGYECVGKDAQSGLLKLQRLDRLFLGNFQNQHRSRQEQTKALEKLQKLLQASAGIYLGNSVEDQYRFLSRNKNKRMEVCVTVELWFDDKIFHFITEGTKRFAQIKMSRPRSVGKVNLPKSIFCLEAPTEDKQFPNRFQTVLPKWSLNDFDLLRWILGFGGSVKVIQPSELVEKVKKVATGILGAVEE</sequence>
<dbReference type="GO" id="GO:0016301">
    <property type="term" value="F:kinase activity"/>
    <property type="evidence" value="ECO:0007669"/>
    <property type="project" value="UniProtKB-KW"/>
</dbReference>
<dbReference type="Gene3D" id="3.40.50.300">
    <property type="entry name" value="P-loop containing nucleotide triphosphate hydrolases"/>
    <property type="match status" value="1"/>
</dbReference>
<dbReference type="AlphaFoldDB" id="A0A0V7ZXD2"/>
<accession>A0A0V7ZXD2</accession>
<dbReference type="OrthoDB" id="484613at2"/>
<reference evidence="2 3" key="1">
    <citation type="journal article" date="2015" name="Genome Announc.">
        <title>Draft Genome of the Euendolithic (true boring) Cyanobacterium Mastigocoleus testarum strain BC008.</title>
        <authorList>
            <person name="Guida B.S."/>
            <person name="Garcia-Pichel F."/>
        </authorList>
    </citation>
    <scope>NUCLEOTIDE SEQUENCE [LARGE SCALE GENOMIC DNA]</scope>
    <source>
        <strain evidence="2 3">BC008</strain>
    </source>
</reference>
<protein>
    <submittedName>
        <fullName evidence="2">Kinase</fullName>
    </submittedName>
</protein>
<dbReference type="SUPFAM" id="SSF52540">
    <property type="entry name" value="P-loop containing nucleoside triphosphate hydrolases"/>
    <property type="match status" value="1"/>
</dbReference>
<name>A0A0V7ZXD2_9CYAN</name>